<dbReference type="Gene3D" id="3.60.110.10">
    <property type="entry name" value="Carbon-nitrogen hydrolase"/>
    <property type="match status" value="1"/>
</dbReference>
<protein>
    <recommendedName>
        <fullName evidence="2">CN hydrolase domain-containing protein</fullName>
    </recommendedName>
</protein>
<dbReference type="InterPro" id="IPR003010">
    <property type="entry name" value="C-N_Hydrolase"/>
</dbReference>
<dbReference type="InterPro" id="IPR036526">
    <property type="entry name" value="C-N_Hydrolase_sf"/>
</dbReference>
<dbReference type="PROSITE" id="PS50263">
    <property type="entry name" value="CN_HYDROLASE"/>
    <property type="match status" value="1"/>
</dbReference>
<dbReference type="Proteomes" id="UP000635565">
    <property type="component" value="Unassembled WGS sequence"/>
</dbReference>
<evidence type="ECO:0000256" key="1">
    <source>
        <dbReference type="ARBA" id="ARBA00022801"/>
    </source>
</evidence>
<dbReference type="Pfam" id="PF00795">
    <property type="entry name" value="CN_hydrolase"/>
    <property type="match status" value="1"/>
</dbReference>
<accession>A0ABQ3VNK4</accession>
<keyword evidence="4" id="KW-1185">Reference proteome</keyword>
<evidence type="ECO:0000313" key="4">
    <source>
        <dbReference type="Proteomes" id="UP000635565"/>
    </source>
</evidence>
<evidence type="ECO:0000313" key="3">
    <source>
        <dbReference type="EMBL" id="GHO87822.1"/>
    </source>
</evidence>
<gene>
    <name evidence="3" type="ORF">KSZ_58280</name>
</gene>
<dbReference type="PANTHER" id="PTHR43674:SF12">
    <property type="entry name" value="NITRILASE C965.09-RELATED"/>
    <property type="match status" value="1"/>
</dbReference>
<proteinExistence type="predicted"/>
<dbReference type="EMBL" id="BNJJ01000019">
    <property type="protein sequence ID" value="GHO87822.1"/>
    <property type="molecule type" value="Genomic_DNA"/>
</dbReference>
<comment type="caution">
    <text evidence="3">The sequence shown here is derived from an EMBL/GenBank/DDBJ whole genome shotgun (WGS) entry which is preliminary data.</text>
</comment>
<reference evidence="3 4" key="1">
    <citation type="journal article" date="2021" name="Int. J. Syst. Evol. Microbiol.">
        <title>Reticulibacter mediterranei gen. nov., sp. nov., within the new family Reticulibacteraceae fam. nov., and Ktedonospora formicarum gen. nov., sp. nov., Ktedonobacter robiniae sp. nov., Dictyobacter formicarum sp. nov. and Dictyobacter arantiisoli sp. nov., belonging to the class Ktedonobacteria.</title>
        <authorList>
            <person name="Yabe S."/>
            <person name="Zheng Y."/>
            <person name="Wang C.M."/>
            <person name="Sakai Y."/>
            <person name="Abe K."/>
            <person name="Yokota A."/>
            <person name="Donadio S."/>
            <person name="Cavaletti L."/>
            <person name="Monciardini P."/>
        </authorList>
    </citation>
    <scope>NUCLEOTIDE SEQUENCE [LARGE SCALE GENOMIC DNA]</scope>
    <source>
        <strain evidence="3 4">SOSP1-9</strain>
    </source>
</reference>
<feature type="domain" description="CN hydrolase" evidence="2">
    <location>
        <begin position="1"/>
        <end position="112"/>
    </location>
</feature>
<dbReference type="InterPro" id="IPR050345">
    <property type="entry name" value="Aliph_Amidase/BUP"/>
</dbReference>
<sequence length="112" mass="12471">MVGVYRKVYLDIGDPRWACDGGLGFPTWDTPIGRLSALICGDARYFEAARIMALQGADVVLFPTNWVDDACPSSWWMTRAFENQSRASHLCTPLRRDMSRVNALPGLEAFAS</sequence>
<organism evidence="3 4">
    <name type="scientific">Dictyobacter formicarum</name>
    <dbReference type="NCBI Taxonomy" id="2778368"/>
    <lineage>
        <taxon>Bacteria</taxon>
        <taxon>Bacillati</taxon>
        <taxon>Chloroflexota</taxon>
        <taxon>Ktedonobacteria</taxon>
        <taxon>Ktedonobacterales</taxon>
        <taxon>Dictyobacteraceae</taxon>
        <taxon>Dictyobacter</taxon>
    </lineage>
</organism>
<dbReference type="PANTHER" id="PTHR43674">
    <property type="entry name" value="NITRILASE C965.09-RELATED"/>
    <property type="match status" value="1"/>
</dbReference>
<dbReference type="SUPFAM" id="SSF56317">
    <property type="entry name" value="Carbon-nitrogen hydrolase"/>
    <property type="match status" value="1"/>
</dbReference>
<keyword evidence="1" id="KW-0378">Hydrolase</keyword>
<name>A0ABQ3VNK4_9CHLR</name>
<dbReference type="RefSeq" id="WP_201365350.1">
    <property type="nucleotide sequence ID" value="NZ_BNJJ01000019.1"/>
</dbReference>
<evidence type="ECO:0000259" key="2">
    <source>
        <dbReference type="PROSITE" id="PS50263"/>
    </source>
</evidence>